<evidence type="ECO:0000313" key="3">
    <source>
        <dbReference type="Proteomes" id="UP000796880"/>
    </source>
</evidence>
<dbReference type="OrthoDB" id="17560at2759"/>
<evidence type="ECO:0000313" key="2">
    <source>
        <dbReference type="EMBL" id="KAF3457219.1"/>
    </source>
</evidence>
<keyword evidence="3" id="KW-1185">Reference proteome</keyword>
<dbReference type="InterPro" id="IPR002925">
    <property type="entry name" value="Dienelactn_hydro"/>
</dbReference>
<feature type="domain" description="Dienelactone hydrolase" evidence="1">
    <location>
        <begin position="74"/>
        <end position="267"/>
    </location>
</feature>
<sequence>MSGPQCCSNPPVLNPNGGAGHVEKLGGLNTYITGSPSSKLAIVLISDILSFLSFFKLLCYYWILCCKEYWVLSVCFGYEAPNLRKLADKTAAVGFFAVVPDFFHGDPFHGDPYVPENADRPITVWLKDHGTGFEEAKLVIEALKSKGFSAIGASGFCWGGKVVVELAKSDFIQAAVILHPALVTVEDIKEVKVPISVLGAEVDRPAPPELVKQFEEALAAKSGLDFHVKVFPKVEHGWTTRYSVEDEEAVKKAEEAHQDMLEWFSKHV</sequence>
<accession>A0A8K0MTA2</accession>
<dbReference type="SUPFAM" id="SSF53474">
    <property type="entry name" value="alpha/beta-Hydrolases"/>
    <property type="match status" value="1"/>
</dbReference>
<organism evidence="2 3">
    <name type="scientific">Rhamnella rubrinervis</name>
    <dbReference type="NCBI Taxonomy" id="2594499"/>
    <lineage>
        <taxon>Eukaryota</taxon>
        <taxon>Viridiplantae</taxon>
        <taxon>Streptophyta</taxon>
        <taxon>Embryophyta</taxon>
        <taxon>Tracheophyta</taxon>
        <taxon>Spermatophyta</taxon>
        <taxon>Magnoliopsida</taxon>
        <taxon>eudicotyledons</taxon>
        <taxon>Gunneridae</taxon>
        <taxon>Pentapetalae</taxon>
        <taxon>rosids</taxon>
        <taxon>fabids</taxon>
        <taxon>Rosales</taxon>
        <taxon>Rhamnaceae</taxon>
        <taxon>rhamnoid group</taxon>
        <taxon>Rhamneae</taxon>
        <taxon>Rhamnella</taxon>
    </lineage>
</organism>
<dbReference type="AlphaFoldDB" id="A0A8K0MTA2"/>
<dbReference type="PANTHER" id="PTHR17630:SF97">
    <property type="entry name" value="ENDO-1,31,4-BETA-D-GLUCANASE-LIKE"/>
    <property type="match status" value="1"/>
</dbReference>
<dbReference type="PANTHER" id="PTHR17630">
    <property type="entry name" value="DIENELACTONE HYDROLASE"/>
    <property type="match status" value="1"/>
</dbReference>
<proteinExistence type="predicted"/>
<evidence type="ECO:0000259" key="1">
    <source>
        <dbReference type="Pfam" id="PF01738"/>
    </source>
</evidence>
<reference evidence="2" key="1">
    <citation type="submission" date="2020-03" db="EMBL/GenBank/DDBJ databases">
        <title>A high-quality chromosome-level genome assembly of a woody plant with both climbing and erect habits, Rhamnella rubrinervis.</title>
        <authorList>
            <person name="Lu Z."/>
            <person name="Yang Y."/>
            <person name="Zhu X."/>
            <person name="Sun Y."/>
        </authorList>
    </citation>
    <scope>NUCLEOTIDE SEQUENCE</scope>
    <source>
        <strain evidence="2">BYM</strain>
        <tissue evidence="2">Leaf</tissue>
    </source>
</reference>
<dbReference type="InterPro" id="IPR029058">
    <property type="entry name" value="AB_hydrolase_fold"/>
</dbReference>
<dbReference type="Pfam" id="PF01738">
    <property type="entry name" value="DLH"/>
    <property type="match status" value="1"/>
</dbReference>
<dbReference type="Gene3D" id="3.40.50.1820">
    <property type="entry name" value="alpha/beta hydrolase"/>
    <property type="match status" value="1"/>
</dbReference>
<dbReference type="EMBL" id="VOIH02000001">
    <property type="protein sequence ID" value="KAF3457219.1"/>
    <property type="molecule type" value="Genomic_DNA"/>
</dbReference>
<gene>
    <name evidence="2" type="ORF">FNV43_RR01876</name>
</gene>
<dbReference type="GO" id="GO:0016787">
    <property type="term" value="F:hydrolase activity"/>
    <property type="evidence" value="ECO:0007669"/>
    <property type="project" value="InterPro"/>
</dbReference>
<name>A0A8K0MTA2_9ROSA</name>
<comment type="caution">
    <text evidence="2">The sequence shown here is derived from an EMBL/GenBank/DDBJ whole genome shotgun (WGS) entry which is preliminary data.</text>
</comment>
<protein>
    <recommendedName>
        <fullName evidence="1">Dienelactone hydrolase domain-containing protein</fullName>
    </recommendedName>
</protein>
<dbReference type="Proteomes" id="UP000796880">
    <property type="component" value="Unassembled WGS sequence"/>
</dbReference>